<dbReference type="PANTHER" id="PTHR21538">
    <property type="entry name" value="ANILLIN/RHOTEKIN RTKN"/>
    <property type="match status" value="1"/>
</dbReference>
<dbReference type="GO" id="GO:0031106">
    <property type="term" value="P:septin ring organization"/>
    <property type="evidence" value="ECO:0007669"/>
    <property type="project" value="TreeGrafter"/>
</dbReference>
<dbReference type="InterPro" id="IPR011993">
    <property type="entry name" value="PH-like_dom_sf"/>
</dbReference>
<dbReference type="CDD" id="cd01263">
    <property type="entry name" value="PH_anillin"/>
    <property type="match status" value="1"/>
</dbReference>
<feature type="region of interest" description="Disordered" evidence="5">
    <location>
        <begin position="453"/>
        <end position="483"/>
    </location>
</feature>
<dbReference type="Gene3D" id="2.30.29.30">
    <property type="entry name" value="Pleckstrin-homology domain (PH domain)/Phosphotyrosine-binding domain (PTB)"/>
    <property type="match status" value="1"/>
</dbReference>
<dbReference type="Pfam" id="PF08174">
    <property type="entry name" value="Anillin"/>
    <property type="match status" value="1"/>
</dbReference>
<feature type="compositionally biased region" description="Basic and acidic residues" evidence="5">
    <location>
        <begin position="567"/>
        <end position="579"/>
    </location>
</feature>
<organism evidence="7">
    <name type="scientific">Callorhinchus milii</name>
    <name type="common">Ghost shark</name>
    <dbReference type="NCBI Taxonomy" id="7868"/>
    <lineage>
        <taxon>Eukaryota</taxon>
        <taxon>Metazoa</taxon>
        <taxon>Chordata</taxon>
        <taxon>Craniata</taxon>
        <taxon>Vertebrata</taxon>
        <taxon>Chondrichthyes</taxon>
        <taxon>Holocephali</taxon>
        <taxon>Chimaeriformes</taxon>
        <taxon>Callorhinchidae</taxon>
        <taxon>Callorhinchus</taxon>
    </lineage>
</organism>
<dbReference type="InterPro" id="IPR001849">
    <property type="entry name" value="PH_domain"/>
</dbReference>
<evidence type="ECO:0000256" key="4">
    <source>
        <dbReference type="ARBA" id="ARBA00071355"/>
    </source>
</evidence>
<dbReference type="SUPFAM" id="SSF50729">
    <property type="entry name" value="PH domain-like"/>
    <property type="match status" value="1"/>
</dbReference>
<proteinExistence type="evidence at transcript level"/>
<feature type="region of interest" description="Disordered" evidence="5">
    <location>
        <begin position="558"/>
        <end position="587"/>
    </location>
</feature>
<keyword evidence="1" id="KW-0175">Coiled coil</keyword>
<feature type="compositionally biased region" description="Basic and acidic residues" evidence="5">
    <location>
        <begin position="463"/>
        <end position="474"/>
    </location>
</feature>
<dbReference type="SMART" id="SM00233">
    <property type="entry name" value="PH"/>
    <property type="match status" value="1"/>
</dbReference>
<evidence type="ECO:0000256" key="5">
    <source>
        <dbReference type="SAM" id="MobiDB-lite"/>
    </source>
</evidence>
<feature type="domain" description="PH" evidence="6">
    <location>
        <begin position="862"/>
        <end position="986"/>
    </location>
</feature>
<evidence type="ECO:0000259" key="6">
    <source>
        <dbReference type="PROSITE" id="PS50003"/>
    </source>
</evidence>
<name>V9K9X1_CALMI</name>
<evidence type="ECO:0000313" key="7">
    <source>
        <dbReference type="EMBL" id="AFO94499.1"/>
    </source>
</evidence>
<comment type="subcellular location">
    <subcellularLocation>
        <location evidence="2">Cell projection</location>
        <location evidence="2">Bleb</location>
    </subcellularLocation>
</comment>
<evidence type="ECO:0000256" key="2">
    <source>
        <dbReference type="ARBA" id="ARBA00043945"/>
    </source>
</evidence>
<evidence type="ECO:0000256" key="1">
    <source>
        <dbReference type="ARBA" id="ARBA00023054"/>
    </source>
</evidence>
<feature type="region of interest" description="Disordered" evidence="5">
    <location>
        <begin position="1"/>
        <end position="82"/>
    </location>
</feature>
<dbReference type="EMBL" id="JW861982">
    <property type="protein sequence ID" value="AFO94499.1"/>
    <property type="molecule type" value="mRNA"/>
</dbReference>
<evidence type="ECO:0000256" key="3">
    <source>
        <dbReference type="ARBA" id="ARBA00057106"/>
    </source>
</evidence>
<accession>V9K9X1</accession>
<dbReference type="PANTHER" id="PTHR21538:SF26">
    <property type="entry name" value="ANILLIN ISOFORM X1"/>
    <property type="match status" value="1"/>
</dbReference>
<dbReference type="InterPro" id="IPR012966">
    <property type="entry name" value="AHD"/>
</dbReference>
<dbReference type="PROSITE" id="PS50003">
    <property type="entry name" value="PH_DOMAIN"/>
    <property type="match status" value="1"/>
</dbReference>
<dbReference type="GO" id="GO:0000281">
    <property type="term" value="P:mitotic cytokinesis"/>
    <property type="evidence" value="ECO:0007669"/>
    <property type="project" value="TreeGrafter"/>
</dbReference>
<protein>
    <recommendedName>
        <fullName evidence="4">Anillin</fullName>
    </recommendedName>
</protein>
<feature type="compositionally biased region" description="Basic and acidic residues" evidence="5">
    <location>
        <begin position="21"/>
        <end position="35"/>
    </location>
</feature>
<dbReference type="GO" id="GO:0005826">
    <property type="term" value="C:actomyosin contractile ring"/>
    <property type="evidence" value="ECO:0007669"/>
    <property type="project" value="TreeGrafter"/>
</dbReference>
<dbReference type="Pfam" id="PF00169">
    <property type="entry name" value="PH"/>
    <property type="match status" value="1"/>
</dbReference>
<dbReference type="InterPro" id="IPR037840">
    <property type="entry name" value="PH_Anillin"/>
</dbReference>
<feature type="region of interest" description="Disordered" evidence="5">
    <location>
        <begin position="317"/>
        <end position="341"/>
    </location>
</feature>
<sequence length="1013" mass="113088">MSHLKDRDLIQVRRPLKRLREHPPHSDNLSGHDGESPQGSPKKQPCKSLEEETENLYPEPSFVSKKFRSQEQGIKPDTPVVASVKSRLQRLAEQRKDWDSDELLPDIALSNAQASLVKNEQSGALTSRSWRDGLARAPIRNFRDKMTETAQIVAGCEVSRELEGVMSAGSMMKTIPPAVALTAANAVQSVRGKFEEMNREREAYEESAICPKIVAVTTNTKAIQDQLLRQSTPSASHALRIKKEREKELSMIRGKTEEKNLWMEKKKSTKSCKSVELEDAIVGVDQPLVKGLVHQEELGQADMYPDTIVAGDICDSSEQSEKHEDPLTITSDADDFKGEEPLTWSTPVRKVTFALEPSTIPSLEYVETESEHEYITETDIESSSQETLNNSEIIDKLFEGVFNAVEGEEEEEVQEKELVKVEEAKVEEEEAMKVDEGEPEDQEGAELVSLEAKAVEQSEDEKVELKSEAKHPEEADGLSLPHTSLSPLVTSVNLDSATPLGEVLSSLNKLTDSTCSLFASLKSDAPEEEKKAAASSPPTVLESEPFYSIDVYRTQRRNSKQWASVKPGERNQCNRDPVGRAHQAAQQVATKDKIKMFNDEINKLHNIMHQASQALNCCIDQEHGKGSQEEAEAERHLLIASEKRASLLAELNRLKGESSSLCGDGTSQPREGLVPCQGTVSISDLRLPLKADFVCSALSKQEKPSHYFLLMIRYGPHNIVASPLATAENAQNGDTIPFPTSITLYDIHHAFEIDVEVYSLTHTANITIPEKRRGSRSSSRSRSKALTPKKLLTSITRSSVHSPAISPAVRNSVRASNFVLVGSHKITLASLGKKKFPLDKVPFLSPLEGNIYLKLECQMHSTVEHSGFLTMFEDVSGFGAWHRRWFVLSGNKLSYWMYPDEEKFKMPVGLINLTNCTNDQIEPASREFCSRSKTLELITARPQCKDDHETLIVQCRNNLCFTKNWLSADTKEERNLWMEKFNQSLIDLKTWQPTSCDTANLYLGTEAVKESKC</sequence>
<dbReference type="FunFam" id="2.30.29.30:FF:000111">
    <property type="entry name" value="anillin isoform X1"/>
    <property type="match status" value="1"/>
</dbReference>
<dbReference type="GO" id="GO:0032059">
    <property type="term" value="C:bleb"/>
    <property type="evidence" value="ECO:0007669"/>
    <property type="project" value="UniProtKB-SubCell"/>
</dbReference>
<dbReference type="InterPro" id="IPR051364">
    <property type="entry name" value="Cytokinesis/Rho-signaling"/>
</dbReference>
<comment type="function">
    <text evidence="3">Required for cytokinesis. Essential for the structural integrity of the cleavage furrow and for completion of cleavage furrow ingression. Plays a role in bleb assembly during metaphase and anaphase of mitosis. May play a significant role in podocyte cell migration.</text>
</comment>
<dbReference type="AlphaFoldDB" id="V9K9X1"/>
<feature type="compositionally biased region" description="Basic and acidic residues" evidence="5">
    <location>
        <begin position="1"/>
        <end position="11"/>
    </location>
</feature>
<dbReference type="GO" id="GO:0000915">
    <property type="term" value="P:actomyosin contractile ring assembly"/>
    <property type="evidence" value="ECO:0007669"/>
    <property type="project" value="TreeGrafter"/>
</dbReference>
<reference evidence="7" key="1">
    <citation type="journal article" date="2014" name="Nature">
        <title>Elephant shark genome provides unique insights into gnathostome evolution.</title>
        <authorList>
            <consortium name="International Elephant Shark Genome Sequencing Consortium"/>
            <person name="Venkatesh B."/>
            <person name="Lee A.P."/>
            <person name="Ravi V."/>
            <person name="Maurya A.K."/>
            <person name="Lian M.M."/>
            <person name="Swann J.B."/>
            <person name="Ohta Y."/>
            <person name="Flajnik M.F."/>
            <person name="Sutoh Y."/>
            <person name="Kasahara M."/>
            <person name="Hoon S."/>
            <person name="Gangu V."/>
            <person name="Roy S.W."/>
            <person name="Irimia M."/>
            <person name="Korzh V."/>
            <person name="Kondrychyn I."/>
            <person name="Lim Z.W."/>
            <person name="Tay B.H."/>
            <person name="Tohari S."/>
            <person name="Kong K.W."/>
            <person name="Ho S."/>
            <person name="Lorente-Galdos B."/>
            <person name="Quilez J."/>
            <person name="Marques-Bonet T."/>
            <person name="Raney B.J."/>
            <person name="Ingham P.W."/>
            <person name="Tay A."/>
            <person name="Hillier L.W."/>
            <person name="Minx P."/>
            <person name="Boehm T."/>
            <person name="Wilson R.K."/>
            <person name="Brenner S."/>
            <person name="Warren W.C."/>
        </authorList>
    </citation>
    <scope>NUCLEOTIDE SEQUENCE</scope>
    <source>
        <tissue evidence="7">Intestine</tissue>
    </source>
</reference>